<protein>
    <recommendedName>
        <fullName evidence="3">Transposase</fullName>
    </recommendedName>
</protein>
<accession>A0ABV0E8L4</accession>
<dbReference type="RefSeq" id="WP_233445553.1">
    <property type="nucleotide sequence ID" value="NZ_JAKUCO010000028.1"/>
</dbReference>
<organism evidence="1 2">
    <name type="scientific">Paraburkholderia caribensis</name>
    <dbReference type="NCBI Taxonomy" id="75105"/>
    <lineage>
        <taxon>Bacteria</taxon>
        <taxon>Pseudomonadati</taxon>
        <taxon>Pseudomonadota</taxon>
        <taxon>Betaproteobacteria</taxon>
        <taxon>Burkholderiales</taxon>
        <taxon>Burkholderiaceae</taxon>
        <taxon>Paraburkholderia</taxon>
    </lineage>
</organism>
<gene>
    <name evidence="1" type="ORF">VOI32_33715</name>
</gene>
<evidence type="ECO:0000313" key="2">
    <source>
        <dbReference type="Proteomes" id="UP001462961"/>
    </source>
</evidence>
<reference evidence="1 2" key="1">
    <citation type="submission" date="2024-01" db="EMBL/GenBank/DDBJ databases">
        <title>The diversity of rhizobia nodulating Mimosa spp. in eleven states of Brazil covering several biomes is determined by host plant, location, and edaphic factors.</title>
        <authorList>
            <person name="Rouws L."/>
            <person name="Barauna A."/>
            <person name="Beukes C."/>
            <person name="De Faria S.M."/>
            <person name="Gross E."/>
            <person name="Dos Reis Junior F.B."/>
            <person name="Simon M."/>
            <person name="Maluk M."/>
            <person name="Odee D.W."/>
            <person name="Kenicer G."/>
            <person name="Young J.P.W."/>
            <person name="Reis V.M."/>
            <person name="Zilli J."/>
            <person name="James E.K."/>
        </authorList>
    </citation>
    <scope>NUCLEOTIDE SEQUENCE [LARGE SCALE GENOMIC DNA]</scope>
    <source>
        <strain evidence="1 2">JHI1651</strain>
    </source>
</reference>
<keyword evidence="2" id="KW-1185">Reference proteome</keyword>
<name>A0ABV0E8L4_9BURK</name>
<sequence>MHSQLFEAALGVSDPWFVSGVDFDAAAKRLTIQIGFTAGTRVPYPEVAGAHPVHDTVVKRYRHLNFSSMTVISKCARRA</sequence>
<proteinExistence type="predicted"/>
<comment type="caution">
    <text evidence="1">The sequence shown here is derived from an EMBL/GenBank/DDBJ whole genome shotgun (WGS) entry which is preliminary data.</text>
</comment>
<dbReference type="EMBL" id="JAYLVJ010000063">
    <property type="protein sequence ID" value="MEO1758861.1"/>
    <property type="molecule type" value="Genomic_DNA"/>
</dbReference>
<evidence type="ECO:0008006" key="3">
    <source>
        <dbReference type="Google" id="ProtNLM"/>
    </source>
</evidence>
<evidence type="ECO:0000313" key="1">
    <source>
        <dbReference type="EMBL" id="MEO1758861.1"/>
    </source>
</evidence>
<dbReference type="Proteomes" id="UP001462961">
    <property type="component" value="Unassembled WGS sequence"/>
</dbReference>